<proteinExistence type="predicted"/>
<dbReference type="AlphaFoldDB" id="A0A081D881"/>
<evidence type="ECO:0000313" key="2">
    <source>
        <dbReference type="Proteomes" id="UP000028980"/>
    </source>
</evidence>
<organism evidence="1 2">
    <name type="scientific">Nonlabens ulvanivorans</name>
    <name type="common">Persicivirga ulvanivorans</name>
    <dbReference type="NCBI Taxonomy" id="906888"/>
    <lineage>
        <taxon>Bacteria</taxon>
        <taxon>Pseudomonadati</taxon>
        <taxon>Bacteroidota</taxon>
        <taxon>Flavobacteriia</taxon>
        <taxon>Flavobacteriales</taxon>
        <taxon>Flavobacteriaceae</taxon>
        <taxon>Nonlabens</taxon>
    </lineage>
</organism>
<dbReference type="EMBL" id="BBLG01000001">
    <property type="protein sequence ID" value="GAK75127.1"/>
    <property type="molecule type" value="Genomic_DNA"/>
</dbReference>
<evidence type="ECO:0000313" key="1">
    <source>
        <dbReference type="EMBL" id="GAK75127.1"/>
    </source>
</evidence>
<accession>A0A081D881</accession>
<gene>
    <name evidence="1" type="ORF">JCM19296_705</name>
</gene>
<protein>
    <submittedName>
        <fullName evidence="1">Uncharacterized protein</fullName>
    </submittedName>
</protein>
<dbReference type="Proteomes" id="UP000028980">
    <property type="component" value="Unassembled WGS sequence"/>
</dbReference>
<reference evidence="1 2" key="1">
    <citation type="journal article" date="2014" name="Genome Announc.">
        <title>Draft Genome Sequences of Marine Flavobacterium Nonlabens Strains NR17, NR24, NR27, NR32, NR33, and Ara13.</title>
        <authorList>
            <person name="Nakanishi M."/>
            <person name="Meirelles P."/>
            <person name="Suzuki R."/>
            <person name="Takatani N."/>
            <person name="Mino S."/>
            <person name="Suda W."/>
            <person name="Oshima K."/>
            <person name="Hattori M."/>
            <person name="Ohkuma M."/>
            <person name="Hosokawa M."/>
            <person name="Miyashita K."/>
            <person name="Thompson F.L."/>
            <person name="Niwa A."/>
            <person name="Sawabe T."/>
            <person name="Sawabe T."/>
        </authorList>
    </citation>
    <scope>NUCLEOTIDE SEQUENCE [LARGE SCALE GENOMIC DNA]</scope>
    <source>
        <strain evidence="2">JCM19296</strain>
    </source>
</reference>
<comment type="caution">
    <text evidence="1">The sequence shown here is derived from an EMBL/GenBank/DDBJ whole genome shotgun (WGS) entry which is preliminary data.</text>
</comment>
<name>A0A081D881_NONUL</name>
<sequence length="217" mass="25308">MLIKLNTGLSEVNAQSYLDQAKEIISQDDEATNQQTHPESYIRSIALDLKARSSREYHEDLHKLIEGKWDINSLDIFEQEKTRALSRDFIQIILRPQWMNSSAVLNLAQQFFTDFAREKEVDTTKLLERLKHTTPSTKSYLSYVLLDFARIDSELEKLPIAHTLEIAELLGLIEEYERVLRKELKLTVRSFKDLKQEAMTDLSNVNENQDNSIYDNE</sequence>